<sequence>FAPAIHAILSITGSMWMLAASDSILCTFVTYNLLRNVSIDGSEVSTTLFESTLLDDVADTY</sequence>
<keyword evidence="1" id="KW-0732">Signal</keyword>
<dbReference type="EMBL" id="CAJVPL010018438">
    <property type="protein sequence ID" value="CAG8702009.1"/>
    <property type="molecule type" value="Genomic_DNA"/>
</dbReference>
<feature type="chain" id="PRO_5040485974" evidence="1">
    <location>
        <begin position="22"/>
        <end position="61"/>
    </location>
</feature>
<protein>
    <submittedName>
        <fullName evidence="2">11038_t:CDS:1</fullName>
    </submittedName>
</protein>
<keyword evidence="3" id="KW-1185">Reference proteome</keyword>
<reference evidence="2" key="1">
    <citation type="submission" date="2021-06" db="EMBL/GenBank/DDBJ databases">
        <authorList>
            <person name="Kallberg Y."/>
            <person name="Tangrot J."/>
            <person name="Rosling A."/>
        </authorList>
    </citation>
    <scope>NUCLEOTIDE SEQUENCE</scope>
    <source>
        <strain evidence="2">MT106</strain>
    </source>
</reference>
<evidence type="ECO:0000313" key="3">
    <source>
        <dbReference type="Proteomes" id="UP000789831"/>
    </source>
</evidence>
<dbReference type="Proteomes" id="UP000789831">
    <property type="component" value="Unassembled WGS sequence"/>
</dbReference>
<name>A0A9N9N4S2_9GLOM</name>
<evidence type="ECO:0000256" key="1">
    <source>
        <dbReference type="SAM" id="SignalP"/>
    </source>
</evidence>
<accession>A0A9N9N4S2</accession>
<feature type="non-terminal residue" evidence="2">
    <location>
        <position position="61"/>
    </location>
</feature>
<feature type="signal peptide" evidence="1">
    <location>
        <begin position="1"/>
        <end position="21"/>
    </location>
</feature>
<evidence type="ECO:0000313" key="2">
    <source>
        <dbReference type="EMBL" id="CAG8702009.1"/>
    </source>
</evidence>
<comment type="caution">
    <text evidence="2">The sequence shown here is derived from an EMBL/GenBank/DDBJ whole genome shotgun (WGS) entry which is preliminary data.</text>
</comment>
<proteinExistence type="predicted"/>
<organism evidence="2 3">
    <name type="scientific">Ambispora gerdemannii</name>
    <dbReference type="NCBI Taxonomy" id="144530"/>
    <lineage>
        <taxon>Eukaryota</taxon>
        <taxon>Fungi</taxon>
        <taxon>Fungi incertae sedis</taxon>
        <taxon>Mucoromycota</taxon>
        <taxon>Glomeromycotina</taxon>
        <taxon>Glomeromycetes</taxon>
        <taxon>Archaeosporales</taxon>
        <taxon>Ambisporaceae</taxon>
        <taxon>Ambispora</taxon>
    </lineage>
</organism>
<gene>
    <name evidence="2" type="ORF">AGERDE_LOCUS13558</name>
</gene>
<dbReference type="AlphaFoldDB" id="A0A9N9N4S2"/>